<dbReference type="Proteomes" id="UP000014978">
    <property type="component" value="Unassembled WGS sequence"/>
</dbReference>
<dbReference type="VEuPathDB" id="MicrosporidiaDB:SLOPH_1063"/>
<name>S7WA52_SPRLO</name>
<dbReference type="AlphaFoldDB" id="S7WA52"/>
<dbReference type="InParanoid" id="S7WA52"/>
<dbReference type="EMBL" id="ATCN01000640">
    <property type="protein sequence ID" value="EPR78642.1"/>
    <property type="molecule type" value="Genomic_DNA"/>
</dbReference>
<keyword evidence="3" id="KW-1185">Reference proteome</keyword>
<dbReference type="HOGENOM" id="CLU_2074659_0_0_1"/>
<reference evidence="3" key="1">
    <citation type="journal article" date="2013" name="PLoS Genet.">
        <title>The genome of Spraguea lophii and the basis of host-microsporidian interactions.</title>
        <authorList>
            <person name="Campbell S.E."/>
            <person name="Williams T.A."/>
            <person name="Yousuf A."/>
            <person name="Soanes D.M."/>
            <person name="Paszkiewicz K.H."/>
            <person name="Williams B.A.P."/>
        </authorList>
    </citation>
    <scope>NUCLEOTIDE SEQUENCE [LARGE SCALE GENOMIC DNA]</scope>
    <source>
        <strain evidence="3">42_110</strain>
    </source>
</reference>
<feature type="transmembrane region" description="Helical" evidence="1">
    <location>
        <begin position="7"/>
        <end position="30"/>
    </location>
</feature>
<feature type="non-terminal residue" evidence="2">
    <location>
        <position position="118"/>
    </location>
</feature>
<accession>S7WA52</accession>
<evidence type="ECO:0000313" key="2">
    <source>
        <dbReference type="EMBL" id="EPR78642.1"/>
    </source>
</evidence>
<protein>
    <submittedName>
        <fullName evidence="2">Uncharacterized protein</fullName>
    </submittedName>
</protein>
<keyword evidence="1" id="KW-0812">Transmembrane</keyword>
<sequence length="118" mass="13299">MHYIIKSLIISFLITLPIISILSSIVISLTQPTLYILWNPTIIFLNISINKYLISIVITIILKAIKIFYNTKDNLDDISDSDNGIGNKDRYNTNTITTNTNNINTKTNITITNIIIGL</sequence>
<organism evidence="2 3">
    <name type="scientific">Spraguea lophii (strain 42_110)</name>
    <name type="common">Microsporidian parasite</name>
    <dbReference type="NCBI Taxonomy" id="1358809"/>
    <lineage>
        <taxon>Eukaryota</taxon>
        <taxon>Fungi</taxon>
        <taxon>Fungi incertae sedis</taxon>
        <taxon>Microsporidia</taxon>
        <taxon>Spragueidae</taxon>
        <taxon>Spraguea</taxon>
    </lineage>
</organism>
<comment type="caution">
    <text evidence="2">The sequence shown here is derived from an EMBL/GenBank/DDBJ whole genome shotgun (WGS) entry which is preliminary data.</text>
</comment>
<keyword evidence="1" id="KW-0472">Membrane</keyword>
<keyword evidence="1" id="KW-1133">Transmembrane helix</keyword>
<evidence type="ECO:0000256" key="1">
    <source>
        <dbReference type="SAM" id="Phobius"/>
    </source>
</evidence>
<gene>
    <name evidence="2" type="ORF">SLOPH_1063</name>
</gene>
<proteinExistence type="predicted"/>
<evidence type="ECO:0000313" key="3">
    <source>
        <dbReference type="Proteomes" id="UP000014978"/>
    </source>
</evidence>
<feature type="transmembrane region" description="Helical" evidence="1">
    <location>
        <begin position="42"/>
        <end position="62"/>
    </location>
</feature>